<sequence>MSLKALFIYWPLLSIATAAVLCRLIHKAKLADRAMQAHQRDSATRDCRVGVQRSHSDDDSDRLAA</sequence>
<reference evidence="3 4" key="1">
    <citation type="submission" date="2019-09" db="EMBL/GenBank/DDBJ databases">
        <authorList>
            <person name="Chandra G."/>
            <person name="Truman W A."/>
        </authorList>
    </citation>
    <scope>NUCLEOTIDE SEQUENCE [LARGE SCALE GENOMIC DNA]</scope>
    <source>
        <strain evidence="3">PS712</strain>
    </source>
</reference>
<dbReference type="Proteomes" id="UP000326018">
    <property type="component" value="Unassembled WGS sequence"/>
</dbReference>
<gene>
    <name evidence="3" type="ORF">PS712_00664</name>
</gene>
<evidence type="ECO:0000313" key="3">
    <source>
        <dbReference type="EMBL" id="VVN74859.1"/>
    </source>
</evidence>
<feature type="transmembrane region" description="Helical" evidence="2">
    <location>
        <begin position="6"/>
        <end position="25"/>
    </location>
</feature>
<name>A0A5E7A8X0_PSEFL</name>
<feature type="region of interest" description="Disordered" evidence="1">
    <location>
        <begin position="37"/>
        <end position="65"/>
    </location>
</feature>
<dbReference type="RefSeq" id="WP_150700954.1">
    <property type="nucleotide sequence ID" value="NZ_CABVIB010000002.1"/>
</dbReference>
<keyword evidence="2" id="KW-1133">Transmembrane helix</keyword>
<accession>A0A5E7A8X0</accession>
<proteinExistence type="predicted"/>
<evidence type="ECO:0000313" key="4">
    <source>
        <dbReference type="Proteomes" id="UP000326018"/>
    </source>
</evidence>
<keyword evidence="2" id="KW-0812">Transmembrane</keyword>
<evidence type="ECO:0000256" key="1">
    <source>
        <dbReference type="SAM" id="MobiDB-lite"/>
    </source>
</evidence>
<keyword evidence="2" id="KW-0472">Membrane</keyword>
<evidence type="ECO:0000256" key="2">
    <source>
        <dbReference type="SAM" id="Phobius"/>
    </source>
</evidence>
<dbReference type="EMBL" id="CABVIB010000002">
    <property type="protein sequence ID" value="VVN74859.1"/>
    <property type="molecule type" value="Genomic_DNA"/>
</dbReference>
<feature type="compositionally biased region" description="Basic and acidic residues" evidence="1">
    <location>
        <begin position="38"/>
        <end position="65"/>
    </location>
</feature>
<organism evidence="3 4">
    <name type="scientific">Pseudomonas fluorescens</name>
    <dbReference type="NCBI Taxonomy" id="294"/>
    <lineage>
        <taxon>Bacteria</taxon>
        <taxon>Pseudomonadati</taxon>
        <taxon>Pseudomonadota</taxon>
        <taxon>Gammaproteobacteria</taxon>
        <taxon>Pseudomonadales</taxon>
        <taxon>Pseudomonadaceae</taxon>
        <taxon>Pseudomonas</taxon>
    </lineage>
</organism>
<protein>
    <submittedName>
        <fullName evidence="3">Uncharacterized protein</fullName>
    </submittedName>
</protein>
<dbReference type="OrthoDB" id="7025196at2"/>
<dbReference type="AlphaFoldDB" id="A0A5E7A8X0"/>